<dbReference type="SUPFAM" id="SSF56003">
    <property type="entry name" value="Molybdenum cofactor-binding domain"/>
    <property type="match status" value="1"/>
</dbReference>
<dbReference type="Pfam" id="PF20256">
    <property type="entry name" value="MoCoBD_2"/>
    <property type="match status" value="1"/>
</dbReference>
<evidence type="ECO:0000313" key="2">
    <source>
        <dbReference type="EMBL" id="PZQ80739.1"/>
    </source>
</evidence>
<feature type="domain" description="Aldehyde oxidase/xanthine dehydrogenase a/b hammerhead" evidence="1">
    <location>
        <begin position="32"/>
        <end position="138"/>
    </location>
</feature>
<dbReference type="Gene3D" id="3.30.365.10">
    <property type="entry name" value="Aldehyde oxidase/xanthine dehydrogenase, molybdopterin binding domain"/>
    <property type="match status" value="4"/>
</dbReference>
<dbReference type="InterPro" id="IPR049648">
    <property type="entry name" value="PaoC-like"/>
</dbReference>
<sequence>MKFDAPATTNAIDQLRIVGKPVDRIDGPLKTTGRAPYAYERHDVAPDATYGYVVGAAIAKGRIRSIDLSAARSAPGVLAIVTAENASRLGKGDFNTAKLLGGPRVEHYHQAIALVVARSFEEARAAAQLVQVDYAPARGHFDLREAVAASVRPDDIFGDPTDTRIGDFDTAHRDAPVQLDELYTTPDQSHAAMEPHASIATWEDDRLTLWTSNQSIGWGVRDVAKTLGIPQANVRLSSPFVGGGFGGKMFVRADAILAALGARAAGRPVKVALPRPLIVNNTTHRPATLQRIRIGADRDGRITAIGHESWSGDLPGGQPEPAALPTRLLYAGANRMTAVRLAVLDLPEGNAMRAPGDTSGLMALEIAMDEMAEKLGMDPVAFRLLNDTLVDPEQPELRFSQRNLAQCLRIGAARFGWSQREARPAMRREGGCYIGMGMAAGIRSHLQMTSAARVRLDRNGGITVMTDMTDIGTGSYTIIAQTAAETMGVSLDKVSVQLGDSRFPTSCGSGGQWGASNATSGVYAACMKLRATITEKLGLNQHDVEFLEAGVRSGTRLIPLAQAAAEGDLIAEDGIEYADFGSRTRQATFAAHFVEVSVDAATGETRVRRMLAVCAAGRILNPKSARSQVIGAMTMGVGAALMEKLDVESRAGFFVNHDLAGYEIPVHADIPQQDVVFLDEEDPTASPMKAKGVGELGLCGTAAAVANAVYNATGVRVRDYPITLDKLIMQLPPAE</sequence>
<dbReference type="InterPro" id="IPR037165">
    <property type="entry name" value="AldOxase/xan_DH_Mopterin-bd_sf"/>
</dbReference>
<dbReference type="InterPro" id="IPR046867">
    <property type="entry name" value="AldOxase/xan_DH_MoCoBD2"/>
</dbReference>
<accession>A0A2W5QWW7</accession>
<proteinExistence type="predicted"/>
<dbReference type="SMART" id="SM01008">
    <property type="entry name" value="Ald_Xan_dh_C"/>
    <property type="match status" value="1"/>
</dbReference>
<evidence type="ECO:0000313" key="3">
    <source>
        <dbReference type="Proteomes" id="UP000248887"/>
    </source>
</evidence>
<organism evidence="2 3">
    <name type="scientific">Ancylobacter novellus</name>
    <name type="common">Thiobacillus novellus</name>
    <dbReference type="NCBI Taxonomy" id="921"/>
    <lineage>
        <taxon>Bacteria</taxon>
        <taxon>Pseudomonadati</taxon>
        <taxon>Pseudomonadota</taxon>
        <taxon>Alphaproteobacteria</taxon>
        <taxon>Hyphomicrobiales</taxon>
        <taxon>Xanthobacteraceae</taxon>
        <taxon>Ancylobacter</taxon>
    </lineage>
</organism>
<dbReference type="GO" id="GO:0016491">
    <property type="term" value="F:oxidoreductase activity"/>
    <property type="evidence" value="ECO:0007669"/>
    <property type="project" value="InterPro"/>
</dbReference>
<protein>
    <submittedName>
        <fullName evidence="2">Xanthine dehydrogenase</fullName>
    </submittedName>
</protein>
<evidence type="ECO:0000259" key="1">
    <source>
        <dbReference type="SMART" id="SM01008"/>
    </source>
</evidence>
<dbReference type="InterPro" id="IPR008274">
    <property type="entry name" value="AldOxase/xan_DH_MoCoBD1"/>
</dbReference>
<dbReference type="EMBL" id="QFQD01000057">
    <property type="protein sequence ID" value="PZQ80739.1"/>
    <property type="molecule type" value="Genomic_DNA"/>
</dbReference>
<dbReference type="InterPro" id="IPR036856">
    <property type="entry name" value="Ald_Oxase/Xan_DH_a/b_sf"/>
</dbReference>
<name>A0A2W5QWW7_ANCNO</name>
<reference evidence="2 3" key="1">
    <citation type="submission" date="2017-08" db="EMBL/GenBank/DDBJ databases">
        <title>Infants hospitalized years apart are colonized by the same room-sourced microbial strains.</title>
        <authorList>
            <person name="Brooks B."/>
            <person name="Olm M.R."/>
            <person name="Firek B.A."/>
            <person name="Baker R."/>
            <person name="Thomas B.C."/>
            <person name="Morowitz M.J."/>
            <person name="Banfield J.F."/>
        </authorList>
    </citation>
    <scope>NUCLEOTIDE SEQUENCE [LARGE SCALE GENOMIC DNA]</scope>
    <source>
        <strain evidence="2">S2_005_001_R2_27</strain>
    </source>
</reference>
<dbReference type="Pfam" id="PF01315">
    <property type="entry name" value="Ald_Xan_dh_C"/>
    <property type="match status" value="1"/>
</dbReference>
<dbReference type="Gene3D" id="3.90.1170.50">
    <property type="entry name" value="Aldehyde oxidase/xanthine dehydrogenase, a/b hammerhead"/>
    <property type="match status" value="1"/>
</dbReference>
<dbReference type="SUPFAM" id="SSF54665">
    <property type="entry name" value="CO dehydrogenase molybdoprotein N-domain-like"/>
    <property type="match status" value="1"/>
</dbReference>
<dbReference type="NCBIfam" id="NF041671">
    <property type="entry name" value="peri_hyde_PaoC"/>
    <property type="match status" value="1"/>
</dbReference>
<dbReference type="Pfam" id="PF02738">
    <property type="entry name" value="MoCoBD_1"/>
    <property type="match status" value="1"/>
</dbReference>
<dbReference type="PANTHER" id="PTHR11908:SF123">
    <property type="entry name" value="ALDEHYDE OXIDOREDUCTASE MOLYBDENUM-BINDING SUBUNIT PAOC"/>
    <property type="match status" value="1"/>
</dbReference>
<dbReference type="GO" id="GO:0005506">
    <property type="term" value="F:iron ion binding"/>
    <property type="evidence" value="ECO:0007669"/>
    <property type="project" value="InterPro"/>
</dbReference>
<dbReference type="PANTHER" id="PTHR11908">
    <property type="entry name" value="XANTHINE DEHYDROGENASE"/>
    <property type="match status" value="1"/>
</dbReference>
<dbReference type="AlphaFoldDB" id="A0A2W5QWW7"/>
<comment type="caution">
    <text evidence="2">The sequence shown here is derived from an EMBL/GenBank/DDBJ whole genome shotgun (WGS) entry which is preliminary data.</text>
</comment>
<gene>
    <name evidence="2" type="ORF">DI549_16010</name>
</gene>
<dbReference type="InterPro" id="IPR000674">
    <property type="entry name" value="Ald_Oxase/Xan_DH_a/b"/>
</dbReference>
<dbReference type="Proteomes" id="UP000248887">
    <property type="component" value="Unassembled WGS sequence"/>
</dbReference>
<dbReference type="InterPro" id="IPR016208">
    <property type="entry name" value="Ald_Oxase/xanthine_DH-like"/>
</dbReference>